<evidence type="ECO:0000256" key="1">
    <source>
        <dbReference type="ARBA" id="ARBA00004123"/>
    </source>
</evidence>
<evidence type="ECO:0000313" key="11">
    <source>
        <dbReference type="EMBL" id="CAH7671193.1"/>
    </source>
</evidence>
<evidence type="ECO:0000256" key="6">
    <source>
        <dbReference type="ARBA" id="ARBA00025513"/>
    </source>
</evidence>
<dbReference type="EMBL" id="CALTRL010001153">
    <property type="protein sequence ID" value="CAH7671193.1"/>
    <property type="molecule type" value="Genomic_DNA"/>
</dbReference>
<dbReference type="Pfam" id="PF10513">
    <property type="entry name" value="EPL1"/>
    <property type="match status" value="1"/>
</dbReference>
<keyword evidence="3 7" id="KW-0805">Transcription regulation</keyword>
<dbReference type="PANTHER" id="PTHR14898">
    <property type="entry name" value="ENHANCER OF POLYCOMB"/>
    <property type="match status" value="1"/>
</dbReference>
<dbReference type="InterPro" id="IPR024943">
    <property type="entry name" value="Enhancer_polycomb"/>
</dbReference>
<gene>
    <name evidence="10" type="ORF">PPACK8108_LOCUS2684</name>
    <name evidence="11" type="ORF">PPACK8108_LOCUS5952</name>
</gene>
<keyword evidence="5 7" id="KW-0539">Nucleus</keyword>
<feature type="compositionally biased region" description="Polar residues" evidence="8">
    <location>
        <begin position="106"/>
        <end position="126"/>
    </location>
</feature>
<keyword evidence="4 7" id="KW-0804">Transcription</keyword>
<accession>A0AAV0AIZ5</accession>
<protein>
    <recommendedName>
        <fullName evidence="7">Enhancer of polycomb-like protein</fullName>
    </recommendedName>
</protein>
<feature type="compositionally biased region" description="Acidic residues" evidence="8">
    <location>
        <begin position="28"/>
        <end position="39"/>
    </location>
</feature>
<dbReference type="GO" id="GO:0005634">
    <property type="term" value="C:nucleus"/>
    <property type="evidence" value="ECO:0007669"/>
    <property type="project" value="UniProtKB-SubCell"/>
</dbReference>
<comment type="caution">
    <text evidence="10">The sequence shown here is derived from an EMBL/GenBank/DDBJ whole genome shotgun (WGS) entry which is preliminary data.</text>
</comment>
<evidence type="ECO:0000256" key="7">
    <source>
        <dbReference type="RuleBase" id="RU361124"/>
    </source>
</evidence>
<feature type="region of interest" description="Disordered" evidence="8">
    <location>
        <begin position="561"/>
        <end position="582"/>
    </location>
</feature>
<feature type="region of interest" description="Disordered" evidence="8">
    <location>
        <begin position="106"/>
        <end position="132"/>
    </location>
</feature>
<feature type="domain" description="Enhancer of polycomb-like N-terminal" evidence="9">
    <location>
        <begin position="9"/>
        <end position="252"/>
    </location>
</feature>
<reference evidence="10" key="1">
    <citation type="submission" date="2022-06" db="EMBL/GenBank/DDBJ databases">
        <authorList>
            <consortium name="SYNGENTA / RWTH Aachen University"/>
        </authorList>
    </citation>
    <scope>NUCLEOTIDE SEQUENCE</scope>
</reference>
<feature type="compositionally biased region" description="Polar residues" evidence="8">
    <location>
        <begin position="44"/>
        <end position="56"/>
    </location>
</feature>
<evidence type="ECO:0000259" key="9">
    <source>
        <dbReference type="Pfam" id="PF10513"/>
    </source>
</evidence>
<evidence type="ECO:0000313" key="10">
    <source>
        <dbReference type="EMBL" id="CAH7668211.1"/>
    </source>
</evidence>
<evidence type="ECO:0000313" key="12">
    <source>
        <dbReference type="Proteomes" id="UP001153365"/>
    </source>
</evidence>
<feature type="region of interest" description="Disordered" evidence="8">
    <location>
        <begin position="210"/>
        <end position="239"/>
    </location>
</feature>
<dbReference type="GO" id="GO:0035267">
    <property type="term" value="C:NuA4 histone acetyltransferase complex"/>
    <property type="evidence" value="ECO:0007669"/>
    <property type="project" value="InterPro"/>
</dbReference>
<dbReference type="EMBL" id="CALTRL010000450">
    <property type="protein sequence ID" value="CAH7668211.1"/>
    <property type="molecule type" value="Genomic_DNA"/>
</dbReference>
<dbReference type="Proteomes" id="UP001153365">
    <property type="component" value="Unassembled WGS sequence"/>
</dbReference>
<keyword evidence="12" id="KW-1185">Reference proteome</keyword>
<organism evidence="10 12">
    <name type="scientific">Phakopsora pachyrhizi</name>
    <name type="common">Asian soybean rust disease fungus</name>
    <dbReference type="NCBI Taxonomy" id="170000"/>
    <lineage>
        <taxon>Eukaryota</taxon>
        <taxon>Fungi</taxon>
        <taxon>Dikarya</taxon>
        <taxon>Basidiomycota</taxon>
        <taxon>Pucciniomycotina</taxon>
        <taxon>Pucciniomycetes</taxon>
        <taxon>Pucciniales</taxon>
        <taxon>Phakopsoraceae</taxon>
        <taxon>Phakopsora</taxon>
    </lineage>
</organism>
<comment type="similarity">
    <text evidence="2 7">Belongs to the enhancer of polycomb family.</text>
</comment>
<feature type="region of interest" description="Disordered" evidence="8">
    <location>
        <begin position="25"/>
        <end position="56"/>
    </location>
</feature>
<evidence type="ECO:0000256" key="8">
    <source>
        <dbReference type="SAM" id="MobiDB-lite"/>
    </source>
</evidence>
<dbReference type="InterPro" id="IPR019542">
    <property type="entry name" value="Enhancer_polycomb-like_N"/>
</dbReference>
<feature type="compositionally biased region" description="Basic and acidic residues" evidence="8">
    <location>
        <begin position="571"/>
        <end position="582"/>
    </location>
</feature>
<sequence>MPKVSARFRNRKINFRTRISIHKGPIELSDEGEDEDFGYDDSGRQSAIASPRNASQNLVETGVDKEEESELHLQKVINASTAALLRSAVNRQYPTDPNIVSELSNTAANSSEAAIQPSGNQPSQNVPHIPIPDATGLVDPSAYEALYGKSKLFLPSSYIRFSDTVEDTLRAVIYTMDEEDQLWLGSFNSTQTQAIGPINPASNPAAYEESAKARRANARKGKEKERVAPDNEGPGRLSEDDFEALMDHFEKTTEETVPGLHLDINRLPSLADFEHTFESALINPRLPAIKIFAKFVYSHWKERRLKCGGRPIMPAVDFDESNESNPYVCFRRREIKMVRKTRRTDAQNMDRLVRLRNDLYKAHELLSAVLTRERVKREAVELEKVIFEGRCQIRDMKRRLNQPDGDEELLVSKREKRRKKEGSANGLLKSPHRKTTDLDENGPISGETAVQDTDVLKEHVRLSARFMDRELNRIREEQIGWEDFTDSGHQPINLSSAALRWRGTALSDHSPASRLIKEVASGTEQGSAPSISVLTHNQFRRRVGRGGRFLLDRILAPRQRTRDVTQINSRKAPEDSGEDDQRRRFVDRWRYDDDLRNDFPFVDDPQVIDDYDLPYSSRRRNLLDQDDQDCLNPHSETYLSQVLAYLNRVPEPHPPLVKVGKLPSKAVPNLLGSGLGRNHTGSGITTTLQEQILSVQAAAHLQGLGSNHQTTKRILSGVVAAASLGNINGSAQLRPPPMAMGHPLILYR</sequence>
<dbReference type="AlphaFoldDB" id="A0AAV0AIZ5"/>
<evidence type="ECO:0000256" key="3">
    <source>
        <dbReference type="ARBA" id="ARBA00023015"/>
    </source>
</evidence>
<dbReference type="GO" id="GO:0006357">
    <property type="term" value="P:regulation of transcription by RNA polymerase II"/>
    <property type="evidence" value="ECO:0007669"/>
    <property type="project" value="InterPro"/>
</dbReference>
<comment type="function">
    <text evidence="6">Component of the NuA4 histone acetyltransferase complex which is involved in transcriptional activation of selected genes principally by acetylation of nucleosomal histone H4 and H2A. The NuA4 complex is also involved in DNA repair. Involved in gene silencing by neighboring heterochromatin, blockage of the silencing spreading along the chromosome, and required for cell cycle progression through G2/M.</text>
</comment>
<feature type="region of interest" description="Disordered" evidence="8">
    <location>
        <begin position="404"/>
        <end position="451"/>
    </location>
</feature>
<comment type="subcellular location">
    <subcellularLocation>
        <location evidence="1 7">Nucleus</location>
    </subcellularLocation>
</comment>
<evidence type="ECO:0000256" key="2">
    <source>
        <dbReference type="ARBA" id="ARBA00008035"/>
    </source>
</evidence>
<evidence type="ECO:0000256" key="5">
    <source>
        <dbReference type="ARBA" id="ARBA00023242"/>
    </source>
</evidence>
<evidence type="ECO:0000256" key="4">
    <source>
        <dbReference type="ARBA" id="ARBA00023163"/>
    </source>
</evidence>
<name>A0AAV0AIZ5_PHAPC</name>
<feature type="compositionally biased region" description="Basic and acidic residues" evidence="8">
    <location>
        <begin position="220"/>
        <end position="229"/>
    </location>
</feature>
<proteinExistence type="inferred from homology"/>